<evidence type="ECO:0000256" key="7">
    <source>
        <dbReference type="ARBA" id="ARBA00023146"/>
    </source>
</evidence>
<feature type="domain" description="Aminoacyl-tRNA synthetase class II (D/K/N)" evidence="9">
    <location>
        <begin position="223"/>
        <end position="305"/>
    </location>
</feature>
<dbReference type="InterPro" id="IPR012340">
    <property type="entry name" value="NA-bd_OB-fold"/>
</dbReference>
<name>A0A1X2I7A2_9FUNG</name>
<keyword evidence="3" id="KW-0436">Ligase</keyword>
<organism evidence="10 11">
    <name type="scientific">Absidia repens</name>
    <dbReference type="NCBI Taxonomy" id="90262"/>
    <lineage>
        <taxon>Eukaryota</taxon>
        <taxon>Fungi</taxon>
        <taxon>Fungi incertae sedis</taxon>
        <taxon>Mucoromycota</taxon>
        <taxon>Mucoromycotina</taxon>
        <taxon>Mucoromycetes</taxon>
        <taxon>Mucorales</taxon>
        <taxon>Cunninghamellaceae</taxon>
        <taxon>Absidia</taxon>
    </lineage>
</organism>
<evidence type="ECO:0000256" key="4">
    <source>
        <dbReference type="ARBA" id="ARBA00022741"/>
    </source>
</evidence>
<dbReference type="GO" id="GO:0006421">
    <property type="term" value="P:asparaginyl-tRNA aminoacylation"/>
    <property type="evidence" value="ECO:0007669"/>
    <property type="project" value="TreeGrafter"/>
</dbReference>
<dbReference type="SUPFAM" id="SSF55681">
    <property type="entry name" value="Class II aaRS and biotin synthetases"/>
    <property type="match status" value="1"/>
</dbReference>
<keyword evidence="11" id="KW-1185">Reference proteome</keyword>
<evidence type="ECO:0000256" key="2">
    <source>
        <dbReference type="ARBA" id="ARBA00022490"/>
    </source>
</evidence>
<reference evidence="10 11" key="1">
    <citation type="submission" date="2016-07" db="EMBL/GenBank/DDBJ databases">
        <title>Pervasive Adenine N6-methylation of Active Genes in Fungi.</title>
        <authorList>
            <consortium name="DOE Joint Genome Institute"/>
            <person name="Mondo S.J."/>
            <person name="Dannebaum R.O."/>
            <person name="Kuo R.C."/>
            <person name="Labutti K."/>
            <person name="Haridas S."/>
            <person name="Kuo A."/>
            <person name="Salamov A."/>
            <person name="Ahrendt S.R."/>
            <person name="Lipzen A."/>
            <person name="Sullivan W."/>
            <person name="Andreopoulos W.B."/>
            <person name="Clum A."/>
            <person name="Lindquist E."/>
            <person name="Daum C."/>
            <person name="Ramamoorthy G.K."/>
            <person name="Gryganskyi A."/>
            <person name="Culley D."/>
            <person name="Magnuson J.K."/>
            <person name="James T.Y."/>
            <person name="O'Malley M.A."/>
            <person name="Stajich J.E."/>
            <person name="Spatafora J.W."/>
            <person name="Visel A."/>
            <person name="Grigoriev I.V."/>
        </authorList>
    </citation>
    <scope>NUCLEOTIDE SEQUENCE [LARGE SCALE GENOMIC DNA]</scope>
    <source>
        <strain evidence="10 11">NRRL 1336</strain>
    </source>
</reference>
<dbReference type="InterPro" id="IPR045864">
    <property type="entry name" value="aa-tRNA-synth_II/BPL/LPL"/>
</dbReference>
<evidence type="ECO:0000256" key="8">
    <source>
        <dbReference type="SAM" id="MobiDB-lite"/>
    </source>
</evidence>
<sequence>MAMYITSEFEGTQIVGIATLLEQQRKLKNHEEQKQKQDELLKKKGEGEAKALERAKFILSTQNASLPKAEKNKTRQGSDSRGKRVRVSGWVHRYSVQCNDMVFVNLQRHISDAITLTTEATTTVCDVINAFPKGAKAPERHELVGNAPDDEEVFSSEVAPDADLSYLRDNSPLVLRGKTSSAVFKARAEVIKGFCAHYDSRGCTDVAPPCGSTLFGFNYYGENSYRAEKSHFHHHLSEYSRSEAKMVFLSFEDMLDCIENLICDVVAHESIRQLIEQLNLGFQSPSQPFLRIHYTVAIKYLKDNDIKRTMGHIPEAPECAMTDKLTAPFYYVALLLNKLLDAYKKEGNDSSPYHWYTVQHKYGTSFHSVYDLGVE</sequence>
<dbReference type="AlphaFoldDB" id="A0A1X2I7A2"/>
<dbReference type="InterPro" id="IPR004364">
    <property type="entry name" value="Aa-tRNA-synt_II"/>
</dbReference>
<gene>
    <name evidence="10" type="ORF">BCR42DRAFT_462303</name>
</gene>
<protein>
    <recommendedName>
        <fullName evidence="9">Aminoacyl-tRNA synthetase class II (D/K/N) domain-containing protein</fullName>
    </recommendedName>
</protein>
<dbReference type="GO" id="GO:0004816">
    <property type="term" value="F:asparagine-tRNA ligase activity"/>
    <property type="evidence" value="ECO:0007669"/>
    <property type="project" value="TreeGrafter"/>
</dbReference>
<evidence type="ECO:0000259" key="9">
    <source>
        <dbReference type="Pfam" id="PF00152"/>
    </source>
</evidence>
<dbReference type="Gene3D" id="2.40.50.140">
    <property type="entry name" value="Nucleic acid-binding proteins"/>
    <property type="match status" value="1"/>
</dbReference>
<keyword evidence="7" id="KW-0030">Aminoacyl-tRNA synthetase</keyword>
<dbReference type="GO" id="GO:0005524">
    <property type="term" value="F:ATP binding"/>
    <property type="evidence" value="ECO:0007669"/>
    <property type="project" value="UniProtKB-KW"/>
</dbReference>
<keyword evidence="4" id="KW-0547">Nucleotide-binding</keyword>
<evidence type="ECO:0000256" key="5">
    <source>
        <dbReference type="ARBA" id="ARBA00022840"/>
    </source>
</evidence>
<dbReference type="OrthoDB" id="1931232at2759"/>
<dbReference type="PANTHER" id="PTHR22594:SF16">
    <property type="entry name" value="ASPARAGINE--TRNA LIGASE, CYTOPLASMIC"/>
    <property type="match status" value="1"/>
</dbReference>
<evidence type="ECO:0000256" key="3">
    <source>
        <dbReference type="ARBA" id="ARBA00022598"/>
    </source>
</evidence>
<feature type="region of interest" description="Disordered" evidence="8">
    <location>
        <begin position="63"/>
        <end position="84"/>
    </location>
</feature>
<comment type="caution">
    <text evidence="10">The sequence shown here is derived from an EMBL/GenBank/DDBJ whole genome shotgun (WGS) entry which is preliminary data.</text>
</comment>
<evidence type="ECO:0000313" key="10">
    <source>
        <dbReference type="EMBL" id="ORZ10763.1"/>
    </source>
</evidence>
<evidence type="ECO:0000256" key="6">
    <source>
        <dbReference type="ARBA" id="ARBA00022917"/>
    </source>
</evidence>
<evidence type="ECO:0000256" key="1">
    <source>
        <dbReference type="ARBA" id="ARBA00004496"/>
    </source>
</evidence>
<accession>A0A1X2I7A2</accession>
<dbReference type="Pfam" id="PF00152">
    <property type="entry name" value="tRNA-synt_2"/>
    <property type="match status" value="1"/>
</dbReference>
<keyword evidence="5" id="KW-0067">ATP-binding</keyword>
<dbReference type="GO" id="GO:0005737">
    <property type="term" value="C:cytoplasm"/>
    <property type="evidence" value="ECO:0007669"/>
    <property type="project" value="UniProtKB-SubCell"/>
</dbReference>
<dbReference type="STRING" id="90262.A0A1X2I7A2"/>
<proteinExistence type="predicted"/>
<evidence type="ECO:0000313" key="11">
    <source>
        <dbReference type="Proteomes" id="UP000193560"/>
    </source>
</evidence>
<dbReference type="EMBL" id="MCGE01000023">
    <property type="protein sequence ID" value="ORZ10763.1"/>
    <property type="molecule type" value="Genomic_DNA"/>
</dbReference>
<dbReference type="Gene3D" id="3.30.930.10">
    <property type="entry name" value="Bira Bifunctional Protein, Domain 2"/>
    <property type="match status" value="1"/>
</dbReference>
<dbReference type="PANTHER" id="PTHR22594">
    <property type="entry name" value="ASPARTYL/LYSYL-TRNA SYNTHETASE"/>
    <property type="match status" value="1"/>
</dbReference>
<dbReference type="Proteomes" id="UP000193560">
    <property type="component" value="Unassembled WGS sequence"/>
</dbReference>
<feature type="compositionally biased region" description="Basic and acidic residues" evidence="8">
    <location>
        <begin position="68"/>
        <end position="82"/>
    </location>
</feature>
<comment type="subcellular location">
    <subcellularLocation>
        <location evidence="1">Cytoplasm</location>
    </subcellularLocation>
</comment>
<keyword evidence="6" id="KW-0648">Protein biosynthesis</keyword>
<keyword evidence="2" id="KW-0963">Cytoplasm</keyword>